<reference evidence="8 9" key="1">
    <citation type="submission" date="2024-07" db="EMBL/GenBank/DDBJ databases">
        <title>Section-level genome sequencing and comparative genomics of Aspergillus sections Usti and Cavernicolus.</title>
        <authorList>
            <consortium name="Lawrence Berkeley National Laboratory"/>
            <person name="Nybo J.L."/>
            <person name="Vesth T.C."/>
            <person name="Theobald S."/>
            <person name="Frisvad J.C."/>
            <person name="Larsen T.O."/>
            <person name="Kjaerboelling I."/>
            <person name="Rothschild-Mancinelli K."/>
            <person name="Lyhne E.K."/>
            <person name="Kogle M.E."/>
            <person name="Barry K."/>
            <person name="Clum A."/>
            <person name="Na H."/>
            <person name="Ledsgaard L."/>
            <person name="Lin J."/>
            <person name="Lipzen A."/>
            <person name="Kuo A."/>
            <person name="Riley R."/>
            <person name="Mondo S."/>
            <person name="Labutti K."/>
            <person name="Haridas S."/>
            <person name="Pangalinan J."/>
            <person name="Salamov A.A."/>
            <person name="Simmons B.A."/>
            <person name="Magnuson J.K."/>
            <person name="Chen J."/>
            <person name="Drula E."/>
            <person name="Henrissat B."/>
            <person name="Wiebenga A."/>
            <person name="Lubbers R.J."/>
            <person name="Gomes A.C."/>
            <person name="Makela M.R."/>
            <person name="Stajich J."/>
            <person name="Grigoriev I.V."/>
            <person name="Mortensen U.H."/>
            <person name="De Vries R.P."/>
            <person name="Baker S.E."/>
            <person name="Andersen M.R."/>
        </authorList>
    </citation>
    <scope>NUCLEOTIDE SEQUENCE [LARGE SCALE GENOMIC DNA]</scope>
    <source>
        <strain evidence="8 9">CBS 588.65</strain>
    </source>
</reference>
<keyword evidence="3" id="KW-0805">Transcription regulation</keyword>
<evidence type="ECO:0000259" key="7">
    <source>
        <dbReference type="PROSITE" id="PS50048"/>
    </source>
</evidence>
<name>A0ABR4GXH8_9EURO</name>
<evidence type="ECO:0000313" key="9">
    <source>
        <dbReference type="Proteomes" id="UP001610334"/>
    </source>
</evidence>
<accession>A0ABR4GXH8</accession>
<feature type="domain" description="Zn(2)-C6 fungal-type" evidence="7">
    <location>
        <begin position="18"/>
        <end position="46"/>
    </location>
</feature>
<organism evidence="8 9">
    <name type="scientific">Aspergillus granulosus</name>
    <dbReference type="NCBI Taxonomy" id="176169"/>
    <lineage>
        <taxon>Eukaryota</taxon>
        <taxon>Fungi</taxon>
        <taxon>Dikarya</taxon>
        <taxon>Ascomycota</taxon>
        <taxon>Pezizomycotina</taxon>
        <taxon>Eurotiomycetes</taxon>
        <taxon>Eurotiomycetidae</taxon>
        <taxon>Eurotiales</taxon>
        <taxon>Aspergillaceae</taxon>
        <taxon>Aspergillus</taxon>
        <taxon>Aspergillus subgen. Nidulantes</taxon>
    </lineage>
</organism>
<dbReference type="InterPro" id="IPR052360">
    <property type="entry name" value="Transcr_Regulatory_Proteins"/>
</dbReference>
<evidence type="ECO:0000256" key="5">
    <source>
        <dbReference type="ARBA" id="ARBA00023163"/>
    </source>
</evidence>
<sequence length="77" mass="8606">MEQTERRSRATKLKVRTGCITCKIRRVKCDEGKPSCSRCVSTGRKCDGYASPGITLDTTLWPAASRSLCFRHRIALS</sequence>
<evidence type="ECO:0000256" key="4">
    <source>
        <dbReference type="ARBA" id="ARBA00023125"/>
    </source>
</evidence>
<evidence type="ECO:0000313" key="8">
    <source>
        <dbReference type="EMBL" id="KAL2807765.1"/>
    </source>
</evidence>
<keyword evidence="6" id="KW-0539">Nucleus</keyword>
<dbReference type="CDD" id="cd00067">
    <property type="entry name" value="GAL4"/>
    <property type="match status" value="1"/>
</dbReference>
<evidence type="ECO:0000256" key="6">
    <source>
        <dbReference type="ARBA" id="ARBA00023242"/>
    </source>
</evidence>
<proteinExistence type="predicted"/>
<dbReference type="InterPro" id="IPR036864">
    <property type="entry name" value="Zn2-C6_fun-type_DNA-bd_sf"/>
</dbReference>
<keyword evidence="5" id="KW-0804">Transcription</keyword>
<gene>
    <name evidence="8" type="ORF">BJX63DRAFT_60948</name>
</gene>
<dbReference type="EMBL" id="JBFXLT010000131">
    <property type="protein sequence ID" value="KAL2807765.1"/>
    <property type="molecule type" value="Genomic_DNA"/>
</dbReference>
<evidence type="ECO:0000256" key="2">
    <source>
        <dbReference type="ARBA" id="ARBA00022833"/>
    </source>
</evidence>
<keyword evidence="1" id="KW-0479">Metal-binding</keyword>
<dbReference type="Pfam" id="PF00172">
    <property type="entry name" value="Zn_clus"/>
    <property type="match status" value="1"/>
</dbReference>
<dbReference type="Proteomes" id="UP001610334">
    <property type="component" value="Unassembled WGS sequence"/>
</dbReference>
<keyword evidence="9" id="KW-1185">Reference proteome</keyword>
<dbReference type="PROSITE" id="PS00463">
    <property type="entry name" value="ZN2_CY6_FUNGAL_1"/>
    <property type="match status" value="1"/>
</dbReference>
<comment type="caution">
    <text evidence="8">The sequence shown here is derived from an EMBL/GenBank/DDBJ whole genome shotgun (WGS) entry which is preliminary data.</text>
</comment>
<protein>
    <recommendedName>
        <fullName evidence="7">Zn(2)-C6 fungal-type domain-containing protein</fullName>
    </recommendedName>
</protein>
<keyword evidence="4" id="KW-0238">DNA-binding</keyword>
<dbReference type="InterPro" id="IPR001138">
    <property type="entry name" value="Zn2Cys6_DnaBD"/>
</dbReference>
<evidence type="ECO:0000256" key="3">
    <source>
        <dbReference type="ARBA" id="ARBA00023015"/>
    </source>
</evidence>
<dbReference type="PANTHER" id="PTHR36206:SF12">
    <property type="entry name" value="ASPERCRYPTIN BIOSYNTHESIS CLUSTER-SPECIFIC TRANSCRIPTION REGULATOR ATNN-RELATED"/>
    <property type="match status" value="1"/>
</dbReference>
<evidence type="ECO:0000256" key="1">
    <source>
        <dbReference type="ARBA" id="ARBA00022723"/>
    </source>
</evidence>
<dbReference type="SUPFAM" id="SSF57701">
    <property type="entry name" value="Zn2/Cys6 DNA-binding domain"/>
    <property type="match status" value="1"/>
</dbReference>
<dbReference type="PRINTS" id="PR00755">
    <property type="entry name" value="AFLATOXINBRP"/>
</dbReference>
<dbReference type="PANTHER" id="PTHR36206">
    <property type="entry name" value="ASPERCRYPTIN BIOSYNTHESIS CLUSTER-SPECIFIC TRANSCRIPTION REGULATOR ATNN-RELATED"/>
    <property type="match status" value="1"/>
</dbReference>
<dbReference type="PROSITE" id="PS50048">
    <property type="entry name" value="ZN2_CY6_FUNGAL_2"/>
    <property type="match status" value="1"/>
</dbReference>
<keyword evidence="2" id="KW-0862">Zinc</keyword>
<dbReference type="Gene3D" id="4.10.240.10">
    <property type="entry name" value="Zn(2)-C6 fungal-type DNA-binding domain"/>
    <property type="match status" value="1"/>
</dbReference>
<dbReference type="SMART" id="SM00066">
    <property type="entry name" value="GAL4"/>
    <property type="match status" value="1"/>
</dbReference>